<organism evidence="2 3">
    <name type="scientific">Ralstonia wenshanensis</name>
    <dbReference type="NCBI Taxonomy" id="2842456"/>
    <lineage>
        <taxon>Bacteria</taxon>
        <taxon>Pseudomonadati</taxon>
        <taxon>Pseudomonadota</taxon>
        <taxon>Betaproteobacteria</taxon>
        <taxon>Burkholderiales</taxon>
        <taxon>Burkholderiaceae</taxon>
        <taxon>Ralstonia</taxon>
    </lineage>
</organism>
<evidence type="ECO:0000313" key="2">
    <source>
        <dbReference type="EMBL" id="CAJ0695031.1"/>
    </source>
</evidence>
<evidence type="ECO:0000313" key="3">
    <source>
        <dbReference type="Proteomes" id="UP001189915"/>
    </source>
</evidence>
<feature type="compositionally biased region" description="Polar residues" evidence="1">
    <location>
        <begin position="21"/>
        <end position="35"/>
    </location>
</feature>
<evidence type="ECO:0008006" key="4">
    <source>
        <dbReference type="Google" id="ProtNLM"/>
    </source>
</evidence>
<comment type="caution">
    <text evidence="2">The sequence shown here is derived from an EMBL/GenBank/DDBJ whole genome shotgun (WGS) entry which is preliminary data.</text>
</comment>
<dbReference type="EMBL" id="CATWAF010000002">
    <property type="protein sequence ID" value="CAJ0695031.1"/>
    <property type="molecule type" value="Genomic_DNA"/>
</dbReference>
<dbReference type="AlphaFoldDB" id="A0AAD2B0D6"/>
<gene>
    <name evidence="2" type="ORF">LMG18091_02049</name>
</gene>
<accession>A0AAD2B0D6</accession>
<proteinExistence type="predicted"/>
<feature type="compositionally biased region" description="Low complexity" evidence="1">
    <location>
        <begin position="203"/>
        <end position="215"/>
    </location>
</feature>
<evidence type="ECO:0000256" key="1">
    <source>
        <dbReference type="SAM" id="MobiDB-lite"/>
    </source>
</evidence>
<feature type="region of interest" description="Disordered" evidence="1">
    <location>
        <begin position="21"/>
        <end position="41"/>
    </location>
</feature>
<sequence length="437" mass="47598">MGNHRIGSASTALPHHSTLANKENVAPQQQPNGKQVRSRQGVLASLAASPRRAGRALQRMLHINRPAEPPAKPQVARPAVQVRPSVQQPPMANAPVRREVAGPPRSVRTPGHGVSGGNTSVQHHRARVLSQIEHLPTEHGKQAWRKPIEAMETLDRHVAGLPPAQSVKLLQQMQVILSIKDSHTRNLNLDHFVASLNPATVHAAPPRGSASPAPRVSTPRMPAVAPQRPPATPTKLSFKDLEAFASQRRRPATHAQGMPARGPQAGRPASAPATPARQHTAPTLTLADFEREAEDEAAYHGYAHADYSGARANYASYLARHNPAPERRAQSAPPRVQRAAPPTLDHVQRAQIAHAEDERARYHNEMPNYQQAYADHEARQPAPAAVGLRRAARPAPRQLTASELHSIHQEEDERANYFNETPDHAGAEAAYRARHGL</sequence>
<protein>
    <recommendedName>
        <fullName evidence="4">Type III effector protein</fullName>
    </recommendedName>
</protein>
<dbReference type="Proteomes" id="UP001189915">
    <property type="component" value="Unassembled WGS sequence"/>
</dbReference>
<reference evidence="2 3" key="1">
    <citation type="submission" date="2023-07" db="EMBL/GenBank/DDBJ databases">
        <authorList>
            <person name="Peeters C."/>
        </authorList>
    </citation>
    <scope>NUCLEOTIDE SEQUENCE [LARGE SCALE GENOMIC DNA]</scope>
    <source>
        <strain evidence="2 3">LMG 18091</strain>
    </source>
</reference>
<feature type="region of interest" description="Disordered" evidence="1">
    <location>
        <begin position="201"/>
        <end position="281"/>
    </location>
</feature>
<feature type="region of interest" description="Disordered" evidence="1">
    <location>
        <begin position="65"/>
        <end position="123"/>
    </location>
</feature>
<keyword evidence="3" id="KW-1185">Reference proteome</keyword>
<name>A0AAD2B0D6_9RALS</name>